<dbReference type="AlphaFoldDB" id="A0AAW1SCU5"/>
<keyword evidence="9" id="KW-0862">Zinc</keyword>
<evidence type="ECO:0000256" key="14">
    <source>
        <dbReference type="ARBA" id="ARBA00029692"/>
    </source>
</evidence>
<comment type="pathway">
    <text evidence="2">Protein modification; protein ubiquitination.</text>
</comment>
<comment type="function">
    <text evidence="15">Component of a retrotranslocation channel required for peroxisome organization by mediating export of the PEX5 receptor from peroxisomes to the cytosol, thereby promoting PEX5 recycling. The retrotranslocation channel is composed of PEX2, PEX10 and PEX12; each subunit contributing transmembrane segments that coassemble into an open channel that specifically allows the passage of PEX5 through the peroxisomal membrane. PEX12 also regulates PEX5 recycling by activating the E3 ubiquitin-protein ligase activity of PEX10. When PEX5 recycling is compromised, PEX12 stimulates PEX10-mediated polyubiquitination of PEX5, leading to its subsequent degradation.</text>
</comment>
<keyword evidence="10" id="KW-0653">Protein transport</keyword>
<protein>
    <recommendedName>
        <fullName evidence="14">Peroxin-12</fullName>
    </recommendedName>
</protein>
<proteinExistence type="inferred from homology"/>
<dbReference type="InterPro" id="IPR013083">
    <property type="entry name" value="Znf_RING/FYVE/PHD"/>
</dbReference>
<keyword evidence="12" id="KW-0472">Membrane</keyword>
<dbReference type="GO" id="GO:0006513">
    <property type="term" value="P:protein monoubiquitination"/>
    <property type="evidence" value="ECO:0007669"/>
    <property type="project" value="TreeGrafter"/>
</dbReference>
<gene>
    <name evidence="18" type="ORF">WJX81_000069</name>
</gene>
<evidence type="ECO:0000256" key="1">
    <source>
        <dbReference type="ARBA" id="ARBA00004585"/>
    </source>
</evidence>
<dbReference type="Pfam" id="PF04757">
    <property type="entry name" value="Pex2_Pex12"/>
    <property type="match status" value="1"/>
</dbReference>
<comment type="similarity">
    <text evidence="3">Belongs to the pex2/pex10/pex12 family.</text>
</comment>
<evidence type="ECO:0000313" key="18">
    <source>
        <dbReference type="EMBL" id="KAK9843946.1"/>
    </source>
</evidence>
<evidence type="ECO:0000256" key="5">
    <source>
        <dbReference type="ARBA" id="ARBA00022692"/>
    </source>
</evidence>
<accession>A0AAW1SCU5</accession>
<organism evidence="18 19">
    <name type="scientific">Elliptochloris bilobata</name>
    <dbReference type="NCBI Taxonomy" id="381761"/>
    <lineage>
        <taxon>Eukaryota</taxon>
        <taxon>Viridiplantae</taxon>
        <taxon>Chlorophyta</taxon>
        <taxon>core chlorophytes</taxon>
        <taxon>Trebouxiophyceae</taxon>
        <taxon>Trebouxiophyceae incertae sedis</taxon>
        <taxon>Elliptochloris clade</taxon>
        <taxon>Elliptochloris</taxon>
    </lineage>
</organism>
<keyword evidence="8" id="KW-0833">Ubl conjugation pathway</keyword>
<evidence type="ECO:0000256" key="8">
    <source>
        <dbReference type="ARBA" id="ARBA00022786"/>
    </source>
</evidence>
<keyword evidence="19" id="KW-1185">Reference proteome</keyword>
<dbReference type="Gene3D" id="3.30.40.10">
    <property type="entry name" value="Zinc/RING finger domain, C3HC4 (zinc finger)"/>
    <property type="match status" value="1"/>
</dbReference>
<dbReference type="InterPro" id="IPR006845">
    <property type="entry name" value="Pex_N"/>
</dbReference>
<feature type="compositionally biased region" description="Pro residues" evidence="16">
    <location>
        <begin position="318"/>
        <end position="336"/>
    </location>
</feature>
<evidence type="ECO:0000256" key="9">
    <source>
        <dbReference type="ARBA" id="ARBA00022833"/>
    </source>
</evidence>
<dbReference type="GO" id="GO:0008270">
    <property type="term" value="F:zinc ion binding"/>
    <property type="evidence" value="ECO:0007669"/>
    <property type="project" value="UniProtKB-KW"/>
</dbReference>
<evidence type="ECO:0000256" key="12">
    <source>
        <dbReference type="ARBA" id="ARBA00023136"/>
    </source>
</evidence>
<keyword evidence="4" id="KW-0813">Transport</keyword>
<evidence type="ECO:0000256" key="2">
    <source>
        <dbReference type="ARBA" id="ARBA00004906"/>
    </source>
</evidence>
<dbReference type="PANTHER" id="PTHR12888:SF0">
    <property type="entry name" value="PEROXISOME ASSEMBLY PROTEIN 12"/>
    <property type="match status" value="1"/>
</dbReference>
<dbReference type="SUPFAM" id="SSF57850">
    <property type="entry name" value="RING/U-box"/>
    <property type="match status" value="1"/>
</dbReference>
<name>A0AAW1SCU5_9CHLO</name>
<evidence type="ECO:0000256" key="11">
    <source>
        <dbReference type="ARBA" id="ARBA00022989"/>
    </source>
</evidence>
<dbReference type="EMBL" id="JALJOU010000004">
    <property type="protein sequence ID" value="KAK9843946.1"/>
    <property type="molecule type" value="Genomic_DNA"/>
</dbReference>
<dbReference type="GO" id="GO:1990429">
    <property type="term" value="C:peroxisomal importomer complex"/>
    <property type="evidence" value="ECO:0007669"/>
    <property type="project" value="TreeGrafter"/>
</dbReference>
<evidence type="ECO:0000256" key="4">
    <source>
        <dbReference type="ARBA" id="ARBA00022448"/>
    </source>
</evidence>
<feature type="domain" description="Pex N-terminal" evidence="17">
    <location>
        <begin position="23"/>
        <end position="307"/>
    </location>
</feature>
<keyword evidence="7" id="KW-0863">Zinc-finger</keyword>
<dbReference type="InterPro" id="IPR017375">
    <property type="entry name" value="PEX12"/>
</dbReference>
<evidence type="ECO:0000259" key="17">
    <source>
        <dbReference type="Pfam" id="PF04757"/>
    </source>
</evidence>
<dbReference type="GO" id="GO:0016558">
    <property type="term" value="P:protein import into peroxisome matrix"/>
    <property type="evidence" value="ECO:0007669"/>
    <property type="project" value="InterPro"/>
</dbReference>
<dbReference type="GO" id="GO:0005778">
    <property type="term" value="C:peroxisomal membrane"/>
    <property type="evidence" value="ECO:0007669"/>
    <property type="project" value="UniProtKB-SubCell"/>
</dbReference>
<dbReference type="GO" id="GO:0004842">
    <property type="term" value="F:ubiquitin-protein transferase activity"/>
    <property type="evidence" value="ECO:0007669"/>
    <property type="project" value="TreeGrafter"/>
</dbReference>
<evidence type="ECO:0000256" key="3">
    <source>
        <dbReference type="ARBA" id="ARBA00008704"/>
    </source>
</evidence>
<dbReference type="PANTHER" id="PTHR12888">
    <property type="entry name" value="PEROXISOME ASSEMBLY PROTEIN 12 PEROXIN-12"/>
    <property type="match status" value="1"/>
</dbReference>
<evidence type="ECO:0000256" key="16">
    <source>
        <dbReference type="SAM" id="MobiDB-lite"/>
    </source>
</evidence>
<keyword evidence="13" id="KW-0576">Peroxisome</keyword>
<dbReference type="CDD" id="cd16451">
    <property type="entry name" value="mRING_PEX12"/>
    <property type="match status" value="1"/>
</dbReference>
<dbReference type="FunFam" id="3.30.40.10:FF:000357">
    <property type="entry name" value="Peroxisome biogenesis protein 12"/>
    <property type="match status" value="1"/>
</dbReference>
<evidence type="ECO:0000256" key="10">
    <source>
        <dbReference type="ARBA" id="ARBA00022927"/>
    </source>
</evidence>
<feature type="region of interest" description="Disordered" evidence="16">
    <location>
        <begin position="93"/>
        <end position="117"/>
    </location>
</feature>
<keyword evidence="6" id="KW-0479">Metal-binding</keyword>
<evidence type="ECO:0000256" key="6">
    <source>
        <dbReference type="ARBA" id="ARBA00022723"/>
    </source>
</evidence>
<keyword evidence="11" id="KW-1133">Transmembrane helix</keyword>
<evidence type="ECO:0000256" key="7">
    <source>
        <dbReference type="ARBA" id="ARBA00022771"/>
    </source>
</evidence>
<keyword evidence="5" id="KW-0812">Transmembrane</keyword>
<dbReference type="Proteomes" id="UP001445335">
    <property type="component" value="Unassembled WGS sequence"/>
</dbReference>
<feature type="region of interest" description="Disordered" evidence="16">
    <location>
        <begin position="314"/>
        <end position="336"/>
    </location>
</feature>
<evidence type="ECO:0000313" key="19">
    <source>
        <dbReference type="Proteomes" id="UP001445335"/>
    </source>
</evidence>
<reference evidence="18 19" key="1">
    <citation type="journal article" date="2024" name="Nat. Commun.">
        <title>Phylogenomics reveals the evolutionary origins of lichenization in chlorophyte algae.</title>
        <authorList>
            <person name="Puginier C."/>
            <person name="Libourel C."/>
            <person name="Otte J."/>
            <person name="Skaloud P."/>
            <person name="Haon M."/>
            <person name="Grisel S."/>
            <person name="Petersen M."/>
            <person name="Berrin J.G."/>
            <person name="Delaux P.M."/>
            <person name="Dal Grande F."/>
            <person name="Keller J."/>
        </authorList>
    </citation>
    <scope>NUCLEOTIDE SEQUENCE [LARGE SCALE GENOMIC DNA]</scope>
    <source>
        <strain evidence="18 19">SAG 245.80</strain>
    </source>
</reference>
<comment type="caution">
    <text evidence="18">The sequence shown here is derived from an EMBL/GenBank/DDBJ whole genome shotgun (WGS) entry which is preliminary data.</text>
</comment>
<dbReference type="PIRSF" id="PIRSF038074">
    <property type="entry name" value="Peroxisome_assembly_p12"/>
    <property type="match status" value="1"/>
</dbReference>
<evidence type="ECO:0000256" key="15">
    <source>
        <dbReference type="ARBA" id="ARBA00045862"/>
    </source>
</evidence>
<evidence type="ECO:0000256" key="13">
    <source>
        <dbReference type="ARBA" id="ARBA00023140"/>
    </source>
</evidence>
<sequence>MSFVTVGGDGSARPTFFELVAAERLMPSLKAAAAYSLSVFAQRRPGFHRLLDWEDECFALVTALLDRQALATSSASFADSLYGLRRVPVDARTDSGASSSGSGGGEGAAGSSDSPARSLSRRQQRMTLLLLVGLPYVKAKLDALYSRHRTHVDGVLGLGLARLQRQASPPAQPGDAAARDGWLPRLRAAALAAFLRAYPWLHAGQEAASFAYQLAYLLDSTSYYSPAVHLLRQRIARVSGHELVEAERSTRARRAAELARARAKGAAPARLAREGALRAGYALADHTRNALILSVFAFKILEWWYTSGEEKLASQKALPPPPPPPAPRPAPDGLPLPEDPATCPLCRQARTNPALTTASGYAFCYPCIFTHVEQHGRCPITHIPATVDSIRRLYQST</sequence>
<comment type="subcellular location">
    <subcellularLocation>
        <location evidence="1">Peroxisome membrane</location>
        <topology evidence="1">Multi-pass membrane protein</topology>
    </subcellularLocation>
</comment>